<sequence length="89" mass="9359">MTNHRTTLLKFFIALLLATATSALPANNGLLQNTGVQLGCTEGCNHYADVMETTHDDGSGYGSNAGSALSVTTGFGFMAMFLWTLLGLL</sequence>
<organism evidence="3 4">
    <name type="scientific">Thelephora terrestris</name>
    <dbReference type="NCBI Taxonomy" id="56493"/>
    <lineage>
        <taxon>Eukaryota</taxon>
        <taxon>Fungi</taxon>
        <taxon>Dikarya</taxon>
        <taxon>Basidiomycota</taxon>
        <taxon>Agaricomycotina</taxon>
        <taxon>Agaricomycetes</taxon>
        <taxon>Thelephorales</taxon>
        <taxon>Thelephoraceae</taxon>
        <taxon>Thelephora</taxon>
    </lineage>
</organism>
<feature type="signal peptide" evidence="2">
    <location>
        <begin position="1"/>
        <end position="23"/>
    </location>
</feature>
<reference evidence="3" key="1">
    <citation type="journal article" date="2020" name="Nat. Commun.">
        <title>Large-scale genome sequencing of mycorrhizal fungi provides insights into the early evolution of symbiotic traits.</title>
        <authorList>
            <person name="Miyauchi S."/>
            <person name="Kiss E."/>
            <person name="Kuo A."/>
            <person name="Drula E."/>
            <person name="Kohler A."/>
            <person name="Sanchez-Garcia M."/>
            <person name="Morin E."/>
            <person name="Andreopoulos B."/>
            <person name="Barry K.W."/>
            <person name="Bonito G."/>
            <person name="Buee M."/>
            <person name="Carver A."/>
            <person name="Chen C."/>
            <person name="Cichocki N."/>
            <person name="Clum A."/>
            <person name="Culley D."/>
            <person name="Crous P.W."/>
            <person name="Fauchery L."/>
            <person name="Girlanda M."/>
            <person name="Hayes R.D."/>
            <person name="Keri Z."/>
            <person name="LaButti K."/>
            <person name="Lipzen A."/>
            <person name="Lombard V."/>
            <person name="Magnuson J."/>
            <person name="Maillard F."/>
            <person name="Murat C."/>
            <person name="Nolan M."/>
            <person name="Ohm R.A."/>
            <person name="Pangilinan J."/>
            <person name="Pereira M.F."/>
            <person name="Perotto S."/>
            <person name="Peter M."/>
            <person name="Pfister S."/>
            <person name="Riley R."/>
            <person name="Sitrit Y."/>
            <person name="Stielow J.B."/>
            <person name="Szollosi G."/>
            <person name="Zifcakova L."/>
            <person name="Stursova M."/>
            <person name="Spatafora J.W."/>
            <person name="Tedersoo L."/>
            <person name="Vaario L.M."/>
            <person name="Yamada A."/>
            <person name="Yan M."/>
            <person name="Wang P."/>
            <person name="Xu J."/>
            <person name="Bruns T."/>
            <person name="Baldrian P."/>
            <person name="Vilgalys R."/>
            <person name="Dunand C."/>
            <person name="Henrissat B."/>
            <person name="Grigoriev I.V."/>
            <person name="Hibbett D."/>
            <person name="Nagy L.G."/>
            <person name="Martin F.M."/>
        </authorList>
    </citation>
    <scope>NUCLEOTIDE SEQUENCE</scope>
    <source>
        <strain evidence="3">UH-Tt-Lm1</strain>
    </source>
</reference>
<comment type="caution">
    <text evidence="3">The sequence shown here is derived from an EMBL/GenBank/DDBJ whole genome shotgun (WGS) entry which is preliminary data.</text>
</comment>
<reference evidence="3" key="2">
    <citation type="submission" date="2020-11" db="EMBL/GenBank/DDBJ databases">
        <authorList>
            <consortium name="DOE Joint Genome Institute"/>
            <person name="Kuo A."/>
            <person name="Miyauchi S."/>
            <person name="Kiss E."/>
            <person name="Drula E."/>
            <person name="Kohler A."/>
            <person name="Sanchez-Garcia M."/>
            <person name="Andreopoulos B."/>
            <person name="Barry K.W."/>
            <person name="Bonito G."/>
            <person name="Buee M."/>
            <person name="Carver A."/>
            <person name="Chen C."/>
            <person name="Cichocki N."/>
            <person name="Clum A."/>
            <person name="Culley D."/>
            <person name="Crous P.W."/>
            <person name="Fauchery L."/>
            <person name="Girlanda M."/>
            <person name="Hayes R."/>
            <person name="Keri Z."/>
            <person name="Labutti K."/>
            <person name="Lipzen A."/>
            <person name="Lombard V."/>
            <person name="Magnuson J."/>
            <person name="Maillard F."/>
            <person name="Morin E."/>
            <person name="Murat C."/>
            <person name="Nolan M."/>
            <person name="Ohm R."/>
            <person name="Pangilinan J."/>
            <person name="Pereira M."/>
            <person name="Perotto S."/>
            <person name="Peter M."/>
            <person name="Riley R."/>
            <person name="Sitrit Y."/>
            <person name="Stielow B."/>
            <person name="Szollosi G."/>
            <person name="Zifcakova L."/>
            <person name="Stursova M."/>
            <person name="Spatafora J.W."/>
            <person name="Tedersoo L."/>
            <person name="Vaario L.-M."/>
            <person name="Yamada A."/>
            <person name="Yan M."/>
            <person name="Wang P."/>
            <person name="Xu J."/>
            <person name="Bruns T."/>
            <person name="Baldrian P."/>
            <person name="Vilgalys R."/>
            <person name="Henrissat B."/>
            <person name="Grigoriev I.V."/>
            <person name="Hibbett D."/>
            <person name="Nagy L.G."/>
            <person name="Martin F.M."/>
        </authorList>
    </citation>
    <scope>NUCLEOTIDE SEQUENCE</scope>
    <source>
        <strain evidence="3">UH-Tt-Lm1</strain>
    </source>
</reference>
<dbReference type="Proteomes" id="UP000736335">
    <property type="component" value="Unassembled WGS sequence"/>
</dbReference>
<keyword evidence="4" id="KW-1185">Reference proteome</keyword>
<keyword evidence="1" id="KW-0472">Membrane</keyword>
<name>A0A9P6L1D3_9AGAM</name>
<protein>
    <submittedName>
        <fullName evidence="3">Uncharacterized protein</fullName>
    </submittedName>
</protein>
<feature type="chain" id="PRO_5040278139" evidence="2">
    <location>
        <begin position="24"/>
        <end position="89"/>
    </location>
</feature>
<accession>A0A9P6L1D3</accession>
<evidence type="ECO:0000256" key="1">
    <source>
        <dbReference type="SAM" id="Phobius"/>
    </source>
</evidence>
<proteinExistence type="predicted"/>
<evidence type="ECO:0000313" key="3">
    <source>
        <dbReference type="EMBL" id="KAF9777889.1"/>
    </source>
</evidence>
<dbReference type="AlphaFoldDB" id="A0A9P6L1D3"/>
<keyword evidence="1" id="KW-0812">Transmembrane</keyword>
<feature type="transmembrane region" description="Helical" evidence="1">
    <location>
        <begin position="68"/>
        <end position="88"/>
    </location>
</feature>
<evidence type="ECO:0000256" key="2">
    <source>
        <dbReference type="SAM" id="SignalP"/>
    </source>
</evidence>
<evidence type="ECO:0000313" key="4">
    <source>
        <dbReference type="Proteomes" id="UP000736335"/>
    </source>
</evidence>
<gene>
    <name evidence="3" type="ORF">BJ322DRAFT_1094977</name>
</gene>
<keyword evidence="2" id="KW-0732">Signal</keyword>
<dbReference type="OrthoDB" id="10420391at2759"/>
<keyword evidence="1" id="KW-1133">Transmembrane helix</keyword>
<dbReference type="EMBL" id="WIUZ02000026">
    <property type="protein sequence ID" value="KAF9777889.1"/>
    <property type="molecule type" value="Genomic_DNA"/>
</dbReference>